<gene>
    <name evidence="1" type="ORF">PTRG_11135</name>
</gene>
<reference evidence="2" key="1">
    <citation type="journal article" date="2013" name="G3 (Bethesda)">
        <title>Comparative genomics of a plant-pathogenic fungus, Pyrenophora tritici-repentis, reveals transduplication and the impact of repeat elements on pathogenicity and population divergence.</title>
        <authorList>
            <person name="Manning V.A."/>
            <person name="Pandelova I."/>
            <person name="Dhillon B."/>
            <person name="Wilhelm L.J."/>
            <person name="Goodwin S.B."/>
            <person name="Berlin A.M."/>
            <person name="Figueroa M."/>
            <person name="Freitag M."/>
            <person name="Hane J.K."/>
            <person name="Henrissat B."/>
            <person name="Holman W.H."/>
            <person name="Kodira C.D."/>
            <person name="Martin J."/>
            <person name="Oliver R.P."/>
            <person name="Robbertse B."/>
            <person name="Schackwitz W."/>
            <person name="Schwartz D.C."/>
            <person name="Spatafora J.W."/>
            <person name="Turgeon B.G."/>
            <person name="Yandava C."/>
            <person name="Young S."/>
            <person name="Zhou S."/>
            <person name="Zeng Q."/>
            <person name="Grigoriev I.V."/>
            <person name="Ma L.-J."/>
            <person name="Ciuffetti L.M."/>
        </authorList>
    </citation>
    <scope>NUCLEOTIDE SEQUENCE [LARGE SCALE GENOMIC DNA]</scope>
    <source>
        <strain evidence="2">Pt-1C-BFP</strain>
    </source>
</reference>
<evidence type="ECO:0000313" key="2">
    <source>
        <dbReference type="Proteomes" id="UP000001471"/>
    </source>
</evidence>
<dbReference type="Proteomes" id="UP000001471">
    <property type="component" value="Unassembled WGS sequence"/>
</dbReference>
<dbReference type="EMBL" id="DS231630">
    <property type="protein sequence ID" value="EDU44185.1"/>
    <property type="molecule type" value="Genomic_DNA"/>
</dbReference>
<accession>B2WMC5</accession>
<sequence length="92" mass="10700">MRHRCHASPWCFLKGGWNLQVRHLDGSANLDAVKKDALDPFCQEIEMLVEAREYYDVLNYCEYPFDKGILDIHITVVDEGGYLKEQHVWMAG</sequence>
<dbReference type="InParanoid" id="B2WMC5"/>
<protein>
    <submittedName>
        <fullName evidence="1">Uncharacterized protein</fullName>
    </submittedName>
</protein>
<dbReference type="AlphaFoldDB" id="B2WMC5"/>
<proteinExistence type="predicted"/>
<name>B2WMC5_PYRTR</name>
<dbReference type="HOGENOM" id="CLU_2414389_0_0_1"/>
<evidence type="ECO:0000313" key="1">
    <source>
        <dbReference type="EMBL" id="EDU44185.1"/>
    </source>
</evidence>
<organism evidence="1 2">
    <name type="scientific">Pyrenophora tritici-repentis (strain Pt-1C-BFP)</name>
    <name type="common">Wheat tan spot fungus</name>
    <name type="synonym">Drechslera tritici-repentis</name>
    <dbReference type="NCBI Taxonomy" id="426418"/>
    <lineage>
        <taxon>Eukaryota</taxon>
        <taxon>Fungi</taxon>
        <taxon>Dikarya</taxon>
        <taxon>Ascomycota</taxon>
        <taxon>Pezizomycotina</taxon>
        <taxon>Dothideomycetes</taxon>
        <taxon>Pleosporomycetidae</taxon>
        <taxon>Pleosporales</taxon>
        <taxon>Pleosporineae</taxon>
        <taxon>Pleosporaceae</taxon>
        <taxon>Pyrenophora</taxon>
    </lineage>
</organism>